<dbReference type="HOGENOM" id="CLU_025617_1_0_10"/>
<comment type="caution">
    <text evidence="2">The sequence shown here is derived from an EMBL/GenBank/DDBJ whole genome shotgun (WGS) entry which is preliminary data.</text>
</comment>
<dbReference type="OrthoDB" id="9799278at2"/>
<dbReference type="Proteomes" id="UP000003053">
    <property type="component" value="Unassembled WGS sequence"/>
</dbReference>
<dbReference type="Pfam" id="PF04230">
    <property type="entry name" value="PS_pyruv_trans"/>
    <property type="match status" value="1"/>
</dbReference>
<dbReference type="RefSeq" id="WP_004569931.1">
    <property type="nucleotide sequence ID" value="NZ_CH724148.1"/>
</dbReference>
<dbReference type="STRING" id="313594.PI23P_06555"/>
<keyword evidence="3" id="KW-1185">Reference proteome</keyword>
<evidence type="ECO:0000313" key="3">
    <source>
        <dbReference type="Proteomes" id="UP000003053"/>
    </source>
</evidence>
<evidence type="ECO:0000313" key="2">
    <source>
        <dbReference type="EMBL" id="EAR12263.1"/>
    </source>
</evidence>
<dbReference type="InterPro" id="IPR007345">
    <property type="entry name" value="Polysacch_pyruvyl_Trfase"/>
</dbReference>
<dbReference type="AlphaFoldDB" id="A4BYM0"/>
<evidence type="ECO:0000259" key="1">
    <source>
        <dbReference type="Pfam" id="PF04230"/>
    </source>
</evidence>
<dbReference type="eggNOG" id="COG2327">
    <property type="taxonomic scope" value="Bacteria"/>
</dbReference>
<proteinExistence type="predicted"/>
<gene>
    <name evidence="2" type="ORF">PI23P_06555</name>
</gene>
<name>A4BYM0_9FLAO</name>
<accession>A4BYM0</accession>
<reference evidence="2 3" key="1">
    <citation type="submission" date="2006-02" db="EMBL/GenBank/DDBJ databases">
        <authorList>
            <person name="Murray A."/>
            <person name="Staley J."/>
            <person name="Ferriera S."/>
            <person name="Johnson J."/>
            <person name="Kravitz S."/>
            <person name="Halpern A."/>
            <person name="Remington K."/>
            <person name="Beeson K."/>
            <person name="Tran B."/>
            <person name="Rogers Y.-H."/>
            <person name="Friedman R."/>
            <person name="Venter J.C."/>
        </authorList>
    </citation>
    <scope>NUCLEOTIDE SEQUENCE [LARGE SCALE GENOMIC DNA]</scope>
    <source>
        <strain evidence="2 3">23-P</strain>
    </source>
</reference>
<dbReference type="Gene3D" id="3.40.50.2000">
    <property type="entry name" value="Glycogen Phosphorylase B"/>
    <property type="match status" value="1"/>
</dbReference>
<sequence>MCKKIGILTFPTVVNHGAYLQVFALWKHLQNEGHSVEVINYRNEIHLKNEYKALFVKKNVSNIPINIRRFFKFKKAQKRFGMKKLTTKVGNLDKSDFDIVIVGADIVWNYSTPFVGHDPIYFGKGLEDKNLISYAASMGNSDVNKQIPIYVMEGLETFSCISVRDQNSSTILKKVKFESEIVLDPCLIFDYTAFEIIPKIEDKYILVYAFEHTEKDISEIVKFSKANSLKIISIGFNKKYSWSDENIMVLDPLEFLGYYSNASYVFTSTFHGTLFAIKYNKKFAVRMNFTIERKVNTILKELKLEGQVINASLIDCWNNEIDYSFANKIMNKKISDSKSFLERSLKIV</sequence>
<dbReference type="EMBL" id="AAOG01000002">
    <property type="protein sequence ID" value="EAR12263.1"/>
    <property type="molecule type" value="Genomic_DNA"/>
</dbReference>
<organism evidence="2 3">
    <name type="scientific">Polaribacter irgensii 23-P</name>
    <dbReference type="NCBI Taxonomy" id="313594"/>
    <lineage>
        <taxon>Bacteria</taxon>
        <taxon>Pseudomonadati</taxon>
        <taxon>Bacteroidota</taxon>
        <taxon>Flavobacteriia</taxon>
        <taxon>Flavobacteriales</taxon>
        <taxon>Flavobacteriaceae</taxon>
    </lineage>
</organism>
<feature type="domain" description="Polysaccharide pyruvyl transferase" evidence="1">
    <location>
        <begin position="15"/>
        <end position="285"/>
    </location>
</feature>
<protein>
    <recommendedName>
        <fullName evidence="1">Polysaccharide pyruvyl transferase domain-containing protein</fullName>
    </recommendedName>
</protein>